<comment type="caution">
    <text evidence="1">The sequence shown here is derived from an EMBL/GenBank/DDBJ whole genome shotgun (WGS) entry which is preliminary data.</text>
</comment>
<protein>
    <submittedName>
        <fullName evidence="1">Uncharacterized protein</fullName>
    </submittedName>
</protein>
<accession>A0AAJ1AUL5</accession>
<dbReference type="Proteomes" id="UP001297422">
    <property type="component" value="Unassembled WGS sequence"/>
</dbReference>
<proteinExistence type="predicted"/>
<sequence length="289" mass="32569">MNLINLIYKRLLESEKIKALCATYAGKPAIFNTEAPDDKQEGWGGKVQYPRVTFSCDMQANEERSSVGTLNIVAYTESTSLVILEIEAAIKECFRDILIYPEDGGPYSFAWARTDPFLLEGNIIGQEVSIDLMEYSPQETTDPDPIVALNQYIKELYPESIIIGMDRLKEFTDTAETPVFYSRLCTLNKVAGHNMNTVAWMDCRIAVHLLCPDKSTNIKMIAAVAQQISADERIILLDGSPMNVSEVQLDRQADYLKTGQLYITGRYGILKYKAKQHAIMKNIIMSKEE</sequence>
<name>A0AAJ1AUL5_MEDGN</name>
<gene>
    <name evidence="1" type="ORF">LIQ10_03165</name>
</gene>
<dbReference type="RefSeq" id="WP_173878528.1">
    <property type="nucleotide sequence ID" value="NZ_JAAIMT010000003.1"/>
</dbReference>
<reference evidence="1" key="1">
    <citation type="submission" date="2021-10" db="EMBL/GenBank/DDBJ databases">
        <title>Collection of gut derived symbiotic bacterial strains cultured from healthy donors.</title>
        <authorList>
            <person name="Lin H."/>
            <person name="Littmann E."/>
            <person name="Claire K."/>
            <person name="Pamer E."/>
        </authorList>
    </citation>
    <scope>NUCLEOTIDE SEQUENCE</scope>
    <source>
        <strain evidence="1">MSK.23.4</strain>
    </source>
</reference>
<organism evidence="1 2">
    <name type="scientific">Mediterraneibacter gnavus</name>
    <name type="common">Ruminococcus gnavus</name>
    <dbReference type="NCBI Taxonomy" id="33038"/>
    <lineage>
        <taxon>Bacteria</taxon>
        <taxon>Bacillati</taxon>
        <taxon>Bacillota</taxon>
        <taxon>Clostridia</taxon>
        <taxon>Lachnospirales</taxon>
        <taxon>Lachnospiraceae</taxon>
        <taxon>Mediterraneibacter</taxon>
    </lineage>
</organism>
<evidence type="ECO:0000313" key="1">
    <source>
        <dbReference type="EMBL" id="MCB5492744.1"/>
    </source>
</evidence>
<dbReference type="AlphaFoldDB" id="A0AAJ1AUL5"/>
<evidence type="ECO:0000313" key="2">
    <source>
        <dbReference type="Proteomes" id="UP001297422"/>
    </source>
</evidence>
<dbReference type="EMBL" id="JAJBNC010000004">
    <property type="protein sequence ID" value="MCB5492744.1"/>
    <property type="molecule type" value="Genomic_DNA"/>
</dbReference>